<dbReference type="PROSITE" id="PS50297">
    <property type="entry name" value="ANK_REP_REGION"/>
    <property type="match status" value="1"/>
</dbReference>
<dbReference type="EMBL" id="KQ964254">
    <property type="protein sequence ID" value="KXJ89739.1"/>
    <property type="molecule type" value="Genomic_DNA"/>
</dbReference>
<dbReference type="SMART" id="SM00248">
    <property type="entry name" value="ANK"/>
    <property type="match status" value="5"/>
</dbReference>
<feature type="repeat" description="ANK" evidence="3">
    <location>
        <begin position="529"/>
        <end position="566"/>
    </location>
</feature>
<accession>A0A136IY75</accession>
<organism evidence="5 6">
    <name type="scientific">Microdochium bolleyi</name>
    <dbReference type="NCBI Taxonomy" id="196109"/>
    <lineage>
        <taxon>Eukaryota</taxon>
        <taxon>Fungi</taxon>
        <taxon>Dikarya</taxon>
        <taxon>Ascomycota</taxon>
        <taxon>Pezizomycotina</taxon>
        <taxon>Sordariomycetes</taxon>
        <taxon>Xylariomycetidae</taxon>
        <taxon>Xylariales</taxon>
        <taxon>Microdochiaceae</taxon>
        <taxon>Microdochium</taxon>
    </lineage>
</organism>
<dbReference type="AlphaFoldDB" id="A0A136IY75"/>
<feature type="compositionally biased region" description="Basic and acidic residues" evidence="4">
    <location>
        <begin position="138"/>
        <end position="152"/>
    </location>
</feature>
<dbReference type="GO" id="GO:0005737">
    <property type="term" value="C:cytoplasm"/>
    <property type="evidence" value="ECO:0007669"/>
    <property type="project" value="TreeGrafter"/>
</dbReference>
<dbReference type="STRING" id="196109.A0A136IY75"/>
<keyword evidence="2 3" id="KW-0040">ANK repeat</keyword>
<evidence type="ECO:0000313" key="6">
    <source>
        <dbReference type="Proteomes" id="UP000070501"/>
    </source>
</evidence>
<dbReference type="PROSITE" id="PS50088">
    <property type="entry name" value="ANK_REPEAT"/>
    <property type="match status" value="4"/>
</dbReference>
<dbReference type="Proteomes" id="UP000070501">
    <property type="component" value="Unassembled WGS sequence"/>
</dbReference>
<dbReference type="InterPro" id="IPR036770">
    <property type="entry name" value="Ankyrin_rpt-contain_sf"/>
</dbReference>
<dbReference type="Gene3D" id="1.25.40.20">
    <property type="entry name" value="Ankyrin repeat-containing domain"/>
    <property type="match status" value="1"/>
</dbReference>
<evidence type="ECO:0000256" key="4">
    <source>
        <dbReference type="SAM" id="MobiDB-lite"/>
    </source>
</evidence>
<name>A0A136IY75_9PEZI</name>
<dbReference type="PRINTS" id="PR01415">
    <property type="entry name" value="ANKYRIN"/>
</dbReference>
<dbReference type="SUPFAM" id="SSF48403">
    <property type="entry name" value="Ankyrin repeat"/>
    <property type="match status" value="1"/>
</dbReference>
<evidence type="ECO:0000256" key="1">
    <source>
        <dbReference type="ARBA" id="ARBA00022737"/>
    </source>
</evidence>
<evidence type="ECO:0000313" key="5">
    <source>
        <dbReference type="EMBL" id="KXJ89739.1"/>
    </source>
</evidence>
<keyword evidence="1" id="KW-0677">Repeat</keyword>
<dbReference type="PANTHER" id="PTHR24198">
    <property type="entry name" value="ANKYRIN REPEAT AND PROTEIN KINASE DOMAIN-CONTAINING PROTEIN"/>
    <property type="match status" value="1"/>
</dbReference>
<feature type="repeat" description="ANK" evidence="3">
    <location>
        <begin position="496"/>
        <end position="528"/>
    </location>
</feature>
<feature type="region of interest" description="Disordered" evidence="4">
    <location>
        <begin position="128"/>
        <end position="152"/>
    </location>
</feature>
<feature type="region of interest" description="Disordered" evidence="4">
    <location>
        <begin position="606"/>
        <end position="627"/>
    </location>
</feature>
<dbReference type="OrthoDB" id="539213at2759"/>
<dbReference type="PANTHER" id="PTHR24198:SF165">
    <property type="entry name" value="ANKYRIN REPEAT-CONTAINING PROTEIN-RELATED"/>
    <property type="match status" value="1"/>
</dbReference>
<evidence type="ECO:0000256" key="2">
    <source>
        <dbReference type="ARBA" id="ARBA00023043"/>
    </source>
</evidence>
<proteinExistence type="predicted"/>
<feature type="repeat" description="ANK" evidence="3">
    <location>
        <begin position="393"/>
        <end position="425"/>
    </location>
</feature>
<keyword evidence="6" id="KW-1185">Reference proteome</keyword>
<gene>
    <name evidence="5" type="ORF">Micbo1qcDRAFT_121154</name>
</gene>
<sequence length="627" mass="70266">MAIQRVILCIEKRIKENRIQDLLARIASCTTILQLSLGTLALGALWDTQDSQAQIQAEIRKLAASIRSATLFSKPNELEDEGDWECVQDARSVLDEEIQEWRKTADDVVTAVSDRYLDRRYRPGPVAPGSSVSLDISPRYEEDNFDPEPDHLDVPSRRILEYQLAANQDYVKEWRSCGLFLRASAYQRNGIEMEQQLQQIHGTAGSANTVADMKETLVVILLECETEESTAEAMSLLKELLRDEINRPPEERDMLRRYRLYHMLGDLYYRQGMAQKVQQYLEQAKKFFERAFEGRQRIASCPPELIKDSAEGLVHLLQIFQEYDRARGIQDWIRFELQLETALPGPPAARQGRSSVASTSDVNGNLSKLLQWCKERHIDVDARPFGFDIACKDGKTPIQFAIMEEDVEILRDMLLHVANVDEQRDGNTYSTPLHMAASKRNKYLVGLLLDREASAREQDEHGMVPLHRCQSASGGVKVAELLLDYAPATIDCQDTRGKTALYMACEYGNEKMVALLLRRGACPNIKGSGACTPLILAIELASKPAVRTAIIKLLLDHGADPRIHDAYGRSAFDAASNCGLGGHQIREMLAGATLIAPRSHRSFSMSSVARSSTSSKMTSATGSSRYR</sequence>
<reference evidence="6" key="1">
    <citation type="submission" date="2016-02" db="EMBL/GenBank/DDBJ databases">
        <title>Draft genome sequence of Microdochium bolleyi, a fungal endophyte of beachgrass.</title>
        <authorList>
            <consortium name="DOE Joint Genome Institute"/>
            <person name="David A.S."/>
            <person name="May G."/>
            <person name="Haridas S."/>
            <person name="Lim J."/>
            <person name="Wang M."/>
            <person name="Labutti K."/>
            <person name="Lipzen A."/>
            <person name="Barry K."/>
            <person name="Grigoriev I.V."/>
        </authorList>
    </citation>
    <scope>NUCLEOTIDE SEQUENCE [LARGE SCALE GENOMIC DNA]</scope>
    <source>
        <strain evidence="6">J235TASD1</strain>
    </source>
</reference>
<dbReference type="InParanoid" id="A0A136IY75"/>
<feature type="repeat" description="ANK" evidence="3">
    <location>
        <begin position="428"/>
        <end position="460"/>
    </location>
</feature>
<dbReference type="Pfam" id="PF12796">
    <property type="entry name" value="Ank_2"/>
    <property type="match status" value="1"/>
</dbReference>
<protein>
    <submittedName>
        <fullName evidence="5">Ankyrin repeat-containing domain protein</fullName>
    </submittedName>
</protein>
<evidence type="ECO:0000256" key="3">
    <source>
        <dbReference type="PROSITE-ProRule" id="PRU00023"/>
    </source>
</evidence>
<dbReference type="InterPro" id="IPR002110">
    <property type="entry name" value="Ankyrin_rpt"/>
</dbReference>